<dbReference type="EMBL" id="JAOYFB010000001">
    <property type="protein sequence ID" value="KAK4004659.1"/>
    <property type="molecule type" value="Genomic_DNA"/>
</dbReference>
<keyword evidence="2" id="KW-1185">Reference proteome</keyword>
<accession>A0ABQ9YVJ0</accession>
<evidence type="ECO:0000313" key="2">
    <source>
        <dbReference type="Proteomes" id="UP001234178"/>
    </source>
</evidence>
<name>A0ABQ9YVJ0_9CRUS</name>
<dbReference type="Proteomes" id="UP001234178">
    <property type="component" value="Unassembled WGS sequence"/>
</dbReference>
<organism evidence="1 2">
    <name type="scientific">Daphnia magna</name>
    <dbReference type="NCBI Taxonomy" id="35525"/>
    <lineage>
        <taxon>Eukaryota</taxon>
        <taxon>Metazoa</taxon>
        <taxon>Ecdysozoa</taxon>
        <taxon>Arthropoda</taxon>
        <taxon>Crustacea</taxon>
        <taxon>Branchiopoda</taxon>
        <taxon>Diplostraca</taxon>
        <taxon>Cladocera</taxon>
        <taxon>Anomopoda</taxon>
        <taxon>Daphniidae</taxon>
        <taxon>Daphnia</taxon>
    </lineage>
</organism>
<proteinExistence type="predicted"/>
<sequence length="103" mass="12211">MLSFPGRHPSTKPWVTDDIHSWHDCVVKWYHFYKAKQNYDASLLHWTADLDHVSTERLWITGYIVVIINRRSGVVLVVHPHESELVELNRFMLMIHVIVTVYD</sequence>
<comment type="caution">
    <text evidence="1">The sequence shown here is derived from an EMBL/GenBank/DDBJ whole genome shotgun (WGS) entry which is preliminary data.</text>
</comment>
<gene>
    <name evidence="1" type="ORF">OUZ56_006388</name>
</gene>
<reference evidence="1 2" key="1">
    <citation type="journal article" date="2023" name="Nucleic Acids Res.">
        <title>The hologenome of Daphnia magna reveals possible DNA methylation and microbiome-mediated evolution of the host genome.</title>
        <authorList>
            <person name="Chaturvedi A."/>
            <person name="Li X."/>
            <person name="Dhandapani V."/>
            <person name="Marshall H."/>
            <person name="Kissane S."/>
            <person name="Cuenca-Cambronero M."/>
            <person name="Asole G."/>
            <person name="Calvet F."/>
            <person name="Ruiz-Romero M."/>
            <person name="Marangio P."/>
            <person name="Guigo R."/>
            <person name="Rago D."/>
            <person name="Mirbahai L."/>
            <person name="Eastwood N."/>
            <person name="Colbourne J.K."/>
            <person name="Zhou J."/>
            <person name="Mallon E."/>
            <person name="Orsini L."/>
        </authorList>
    </citation>
    <scope>NUCLEOTIDE SEQUENCE [LARGE SCALE GENOMIC DNA]</scope>
    <source>
        <strain evidence="1">LRV0_1</strain>
    </source>
</reference>
<protein>
    <submittedName>
        <fullName evidence="1">Uncharacterized protein</fullName>
    </submittedName>
</protein>
<evidence type="ECO:0000313" key="1">
    <source>
        <dbReference type="EMBL" id="KAK4004659.1"/>
    </source>
</evidence>